<dbReference type="Proteomes" id="UP000663400">
    <property type="component" value="Chromosome"/>
</dbReference>
<comment type="similarity">
    <text evidence="1">Belongs to the SCO1/2 family.</text>
</comment>
<dbReference type="PROSITE" id="PS51352">
    <property type="entry name" value="THIOREDOXIN_2"/>
    <property type="match status" value="1"/>
</dbReference>
<feature type="signal peptide" evidence="3">
    <location>
        <begin position="1"/>
        <end position="19"/>
    </location>
</feature>
<dbReference type="PANTHER" id="PTHR12151:SF25">
    <property type="entry name" value="LINALOOL DEHYDRATASE_ISOMERASE DOMAIN-CONTAINING PROTEIN"/>
    <property type="match status" value="1"/>
</dbReference>
<keyword evidence="2" id="KW-0186">Copper</keyword>
<keyword evidence="6" id="KW-1185">Reference proteome</keyword>
<gene>
    <name evidence="5" type="ORF">HIV01_015370</name>
</gene>
<dbReference type="CDD" id="cd02968">
    <property type="entry name" value="SCO"/>
    <property type="match status" value="1"/>
</dbReference>
<evidence type="ECO:0000313" key="6">
    <source>
        <dbReference type="Proteomes" id="UP000663400"/>
    </source>
</evidence>
<reference evidence="5 6" key="1">
    <citation type="submission" date="2021-02" db="EMBL/GenBank/DDBJ databases">
        <title>Lysobacter arenosi sp. nov., isolated from soil of gangwondo yeongwol, south Korea.</title>
        <authorList>
            <person name="Kim K.R."/>
            <person name="Kim K.H."/>
            <person name="Jeon C.O."/>
        </authorList>
    </citation>
    <scope>NUCLEOTIDE SEQUENCE [LARGE SCALE GENOMIC DNA]</scope>
    <source>
        <strain evidence="5 6">R7</strain>
    </source>
</reference>
<dbReference type="RefSeq" id="WP_200609159.1">
    <property type="nucleotide sequence ID" value="NZ_CP071517.1"/>
</dbReference>
<keyword evidence="3" id="KW-0732">Signal</keyword>
<feature type="chain" id="PRO_5045069115" evidence="3">
    <location>
        <begin position="20"/>
        <end position="191"/>
    </location>
</feature>
<dbReference type="InterPro" id="IPR013766">
    <property type="entry name" value="Thioredoxin_domain"/>
</dbReference>
<evidence type="ECO:0000313" key="5">
    <source>
        <dbReference type="EMBL" id="QSX74542.1"/>
    </source>
</evidence>
<dbReference type="SUPFAM" id="SSF52833">
    <property type="entry name" value="Thioredoxin-like"/>
    <property type="match status" value="1"/>
</dbReference>
<dbReference type="Pfam" id="PF02630">
    <property type="entry name" value="SCO1-SenC"/>
    <property type="match status" value="1"/>
</dbReference>
<name>A0ABX7R8V6_9GAMM</name>
<dbReference type="InterPro" id="IPR003782">
    <property type="entry name" value="SCO1/SenC"/>
</dbReference>
<feature type="domain" description="Thioredoxin" evidence="4">
    <location>
        <begin position="7"/>
        <end position="183"/>
    </location>
</feature>
<proteinExistence type="inferred from homology"/>
<dbReference type="EMBL" id="CP071517">
    <property type="protein sequence ID" value="QSX74542.1"/>
    <property type="molecule type" value="Genomic_DNA"/>
</dbReference>
<organism evidence="5 6">
    <name type="scientific">Lysobacter arenosi</name>
    <dbReference type="NCBI Taxonomy" id="2795387"/>
    <lineage>
        <taxon>Bacteria</taxon>
        <taxon>Pseudomonadati</taxon>
        <taxon>Pseudomonadota</taxon>
        <taxon>Gammaproteobacteria</taxon>
        <taxon>Lysobacterales</taxon>
        <taxon>Lysobacteraceae</taxon>
        <taxon>Lysobacter</taxon>
    </lineage>
</organism>
<dbReference type="Gene3D" id="3.40.30.10">
    <property type="entry name" value="Glutaredoxin"/>
    <property type="match status" value="1"/>
</dbReference>
<evidence type="ECO:0000259" key="4">
    <source>
        <dbReference type="PROSITE" id="PS51352"/>
    </source>
</evidence>
<sequence>MRMHAFIVAAALAPSLLLAATRTDIGGSFKLTDQSGRAVTDRTYHGKPVLMYFGFASCPDVCPTDLARMARIARQAQQATGVALTPIFVTVDPERDTPERLRPYVGVFGKDFVGLTGTPAQIKDITDKYHVFCKKVPYGKQGQYTMDHSTFMFLLDSKGRYQNHFGRSVDEATVVQRISADLKQAGATAAK</sequence>
<dbReference type="InterPro" id="IPR036249">
    <property type="entry name" value="Thioredoxin-like_sf"/>
</dbReference>
<accession>A0ABX7R8V6</accession>
<protein>
    <submittedName>
        <fullName evidence="5">SCO family protein</fullName>
    </submittedName>
</protein>
<evidence type="ECO:0000256" key="1">
    <source>
        <dbReference type="ARBA" id="ARBA00010996"/>
    </source>
</evidence>
<evidence type="ECO:0000256" key="2">
    <source>
        <dbReference type="ARBA" id="ARBA00023008"/>
    </source>
</evidence>
<dbReference type="PANTHER" id="PTHR12151">
    <property type="entry name" value="ELECTRON TRANSPORT PROTIN SCO1/SENC FAMILY MEMBER"/>
    <property type="match status" value="1"/>
</dbReference>
<evidence type="ECO:0000256" key="3">
    <source>
        <dbReference type="SAM" id="SignalP"/>
    </source>
</evidence>